<sequence>MAVSRSFHARAAGYLWPSGSCDDGSYAQFMHEVKDVVRHFLRHRACSCAVISAQVRTWQQMTGDSQQATGERMRGNVSGTGRLIHHLPTFAEPLRLMCFCRVHSCPLDIAGLPESRTPLVHGHLLLVLLAPRPDDHTVETPLLRCYEALIGKTLVLPSWAPPVEVSCWVQLHLLRVSWLVRSTSLSWSHLTAVCVHHGGQANLGDIQNEAADSTALPVGRSLEVINDGYAARDSRLFVSSMGIQTCFTQRRMAAIGSVMPMTAVRLFQARDESGTIAVINFSNIRPFPSPQGFPWEKLLFSLAIVAKSADCLFLQCHALPRPYSAITIIILTPPISCTGRHGRISHSNHLCGAVRQPKRGHMPLPFMTLSAK</sequence>
<reference evidence="1 2" key="1">
    <citation type="journal article" date="2022" name="G3 (Bethesda)">
        <title>Enemy or ally: a genomic approach to elucidate the lifestyle of Phyllosticta citrichinaensis.</title>
        <authorList>
            <person name="Buijs V.A."/>
            <person name="Groenewald J.Z."/>
            <person name="Haridas S."/>
            <person name="LaButti K.M."/>
            <person name="Lipzen A."/>
            <person name="Martin F.M."/>
            <person name="Barry K."/>
            <person name="Grigoriev I.V."/>
            <person name="Crous P.W."/>
            <person name="Seidl M.F."/>
        </authorList>
    </citation>
    <scope>NUCLEOTIDE SEQUENCE [LARGE SCALE GENOMIC DNA]</scope>
    <source>
        <strain evidence="1 2">CBS 129764</strain>
    </source>
</reference>
<comment type="caution">
    <text evidence="1">The sequence shown here is derived from an EMBL/GenBank/DDBJ whole genome shotgun (WGS) entry which is preliminary data.</text>
</comment>
<gene>
    <name evidence="1" type="ORF">IWX90DRAFT_101105</name>
</gene>
<organism evidence="1 2">
    <name type="scientific">Phyllosticta citrichinensis</name>
    <dbReference type="NCBI Taxonomy" id="1130410"/>
    <lineage>
        <taxon>Eukaryota</taxon>
        <taxon>Fungi</taxon>
        <taxon>Dikarya</taxon>
        <taxon>Ascomycota</taxon>
        <taxon>Pezizomycotina</taxon>
        <taxon>Dothideomycetes</taxon>
        <taxon>Dothideomycetes incertae sedis</taxon>
        <taxon>Botryosphaeriales</taxon>
        <taxon>Phyllostictaceae</taxon>
        <taxon>Phyllosticta</taxon>
    </lineage>
</organism>
<protein>
    <submittedName>
        <fullName evidence="1">Uncharacterized protein</fullName>
    </submittedName>
</protein>
<evidence type="ECO:0000313" key="1">
    <source>
        <dbReference type="EMBL" id="KAK8175151.1"/>
    </source>
</evidence>
<dbReference type="EMBL" id="JBBWUH010000002">
    <property type="protein sequence ID" value="KAK8175151.1"/>
    <property type="molecule type" value="Genomic_DNA"/>
</dbReference>
<name>A0ABR1Y1V0_9PEZI</name>
<evidence type="ECO:0000313" key="2">
    <source>
        <dbReference type="Proteomes" id="UP001456524"/>
    </source>
</evidence>
<accession>A0ABR1Y1V0</accession>
<dbReference type="Proteomes" id="UP001456524">
    <property type="component" value="Unassembled WGS sequence"/>
</dbReference>
<proteinExistence type="predicted"/>
<keyword evidence="2" id="KW-1185">Reference proteome</keyword>